<dbReference type="InterPro" id="IPR027475">
    <property type="entry name" value="Asparaginase/glutaminase_AS2"/>
</dbReference>
<dbReference type="Gene3D" id="3.40.50.40">
    <property type="match status" value="1"/>
</dbReference>
<comment type="catalytic activity">
    <reaction evidence="4">
        <text>L-asparagine + H2O = L-aspartate + NH4(+)</text>
        <dbReference type="Rhea" id="RHEA:21016"/>
        <dbReference type="ChEBI" id="CHEBI:15377"/>
        <dbReference type="ChEBI" id="CHEBI:28938"/>
        <dbReference type="ChEBI" id="CHEBI:29991"/>
        <dbReference type="ChEBI" id="CHEBI:58048"/>
        <dbReference type="EC" id="3.5.1.1"/>
    </reaction>
</comment>
<evidence type="ECO:0000259" key="7">
    <source>
        <dbReference type="Pfam" id="PF00710"/>
    </source>
</evidence>
<dbReference type="RefSeq" id="WP_344592357.1">
    <property type="nucleotide sequence ID" value="NZ_BAAARW010000020.1"/>
</dbReference>
<dbReference type="Pfam" id="PF00710">
    <property type="entry name" value="Asparaginase"/>
    <property type="match status" value="1"/>
</dbReference>
<name>A0ABN3JMF2_9ACTN</name>
<evidence type="ECO:0000313" key="9">
    <source>
        <dbReference type="EMBL" id="GAA2432026.1"/>
    </source>
</evidence>
<gene>
    <name evidence="9" type="ORF">GCM10010191_52420</name>
</gene>
<feature type="domain" description="L-asparaginase N-terminal" evidence="7">
    <location>
        <begin position="4"/>
        <end position="189"/>
    </location>
</feature>
<dbReference type="PIRSF" id="PIRSF001220">
    <property type="entry name" value="L-ASNase_gatD"/>
    <property type="match status" value="1"/>
</dbReference>
<dbReference type="PROSITE" id="PS00917">
    <property type="entry name" value="ASN_GLN_ASE_2"/>
    <property type="match status" value="1"/>
</dbReference>
<proteinExistence type="inferred from homology"/>
<dbReference type="InterPro" id="IPR027474">
    <property type="entry name" value="L-asparaginase_N"/>
</dbReference>
<dbReference type="InterPro" id="IPR020827">
    <property type="entry name" value="Asparaginase/glutaminase_AS1"/>
</dbReference>
<accession>A0ABN3JMF2</accession>
<dbReference type="PROSITE" id="PS00144">
    <property type="entry name" value="ASN_GLN_ASE_1"/>
    <property type="match status" value="1"/>
</dbReference>
<dbReference type="PANTHER" id="PTHR11707:SF28">
    <property type="entry name" value="60 KDA LYSOPHOSPHOLIPASE"/>
    <property type="match status" value="1"/>
</dbReference>
<comment type="caution">
    <text evidence="9">The sequence shown here is derived from an EMBL/GenBank/DDBJ whole genome shotgun (WGS) entry which is preliminary data.</text>
</comment>
<protein>
    <recommendedName>
        <fullName evidence="2">asparaginase</fullName>
        <ecNumber evidence="2">3.5.1.1</ecNumber>
    </recommendedName>
</protein>
<dbReference type="CDD" id="cd08964">
    <property type="entry name" value="L-asparaginase_II"/>
    <property type="match status" value="1"/>
</dbReference>
<dbReference type="InterPro" id="IPR006034">
    <property type="entry name" value="Asparaginase/glutaminase-like"/>
</dbReference>
<evidence type="ECO:0000256" key="2">
    <source>
        <dbReference type="ARBA" id="ARBA00012920"/>
    </source>
</evidence>
<feature type="domain" description="Asparaginase/glutaminase C-terminal" evidence="8">
    <location>
        <begin position="207"/>
        <end position="308"/>
    </location>
</feature>
<keyword evidence="10" id="KW-1185">Reference proteome</keyword>
<dbReference type="InterPro" id="IPR037152">
    <property type="entry name" value="L-asparaginase_N_sf"/>
</dbReference>
<evidence type="ECO:0000256" key="3">
    <source>
        <dbReference type="ARBA" id="ARBA00022801"/>
    </source>
</evidence>
<evidence type="ECO:0000256" key="6">
    <source>
        <dbReference type="PROSITE-ProRule" id="PRU10100"/>
    </source>
</evidence>
<dbReference type="InterPro" id="IPR036152">
    <property type="entry name" value="Asp/glu_Ase-like_sf"/>
</dbReference>
<dbReference type="InterPro" id="IPR004550">
    <property type="entry name" value="AsnASE_II"/>
</dbReference>
<dbReference type="EC" id="3.5.1.1" evidence="2"/>
<evidence type="ECO:0000313" key="10">
    <source>
        <dbReference type="Proteomes" id="UP001501231"/>
    </source>
</evidence>
<feature type="active site" evidence="6">
    <location>
        <position position="87"/>
    </location>
</feature>
<dbReference type="Gene3D" id="3.40.50.1170">
    <property type="entry name" value="L-asparaginase, N-terminal domain"/>
    <property type="match status" value="1"/>
</dbReference>
<organism evidence="9 10">
    <name type="scientific">Actinomadura vinacea</name>
    <dbReference type="NCBI Taxonomy" id="115336"/>
    <lineage>
        <taxon>Bacteria</taxon>
        <taxon>Bacillati</taxon>
        <taxon>Actinomycetota</taxon>
        <taxon>Actinomycetes</taxon>
        <taxon>Streptosporangiales</taxon>
        <taxon>Thermomonosporaceae</taxon>
        <taxon>Actinomadura</taxon>
    </lineage>
</organism>
<dbReference type="SUPFAM" id="SSF53774">
    <property type="entry name" value="Glutaminase/Asparaginase"/>
    <property type="match status" value="1"/>
</dbReference>
<dbReference type="PANTHER" id="PTHR11707">
    <property type="entry name" value="L-ASPARAGINASE"/>
    <property type="match status" value="1"/>
</dbReference>
<dbReference type="SFLD" id="SFLDS00057">
    <property type="entry name" value="Glutaminase/Asparaginase"/>
    <property type="match status" value="1"/>
</dbReference>
<evidence type="ECO:0000256" key="1">
    <source>
        <dbReference type="ARBA" id="ARBA00010518"/>
    </source>
</evidence>
<feature type="active site" evidence="5">
    <location>
        <position position="12"/>
    </location>
</feature>
<dbReference type="InterPro" id="IPR027473">
    <property type="entry name" value="L-asparaginase_C"/>
</dbReference>
<keyword evidence="3" id="KW-0378">Hydrolase</keyword>
<dbReference type="PIRSF" id="PIRSF500176">
    <property type="entry name" value="L_ASNase"/>
    <property type="match status" value="1"/>
</dbReference>
<dbReference type="SMART" id="SM00870">
    <property type="entry name" value="Asparaginase"/>
    <property type="match status" value="1"/>
</dbReference>
<evidence type="ECO:0000259" key="8">
    <source>
        <dbReference type="Pfam" id="PF17763"/>
    </source>
</evidence>
<dbReference type="PRINTS" id="PR00139">
    <property type="entry name" value="ASNGLNASE"/>
</dbReference>
<comment type="similarity">
    <text evidence="1">Belongs to the asparaginase 1 family.</text>
</comment>
<evidence type="ECO:0000256" key="4">
    <source>
        <dbReference type="ARBA" id="ARBA00049366"/>
    </source>
</evidence>
<dbReference type="Proteomes" id="UP001501231">
    <property type="component" value="Unassembled WGS sequence"/>
</dbReference>
<evidence type="ECO:0000256" key="5">
    <source>
        <dbReference type="PROSITE-ProRule" id="PRU10099"/>
    </source>
</evidence>
<sequence length="356" mass="35847">MRHLILLGTGGTIATTDGPGGRRVGVPTAELLEAANTAWNDSDVRVEVREVRRTVSFAATVADALALAAEVRELSGAADGIVITHGTDTMEEVAFLLGLAHGSGTPVVLTGAQRPYGDPGADGPRNLAAALRWAASGAARGTGVTVAFDDRIWPAVGVRKVGSLALAAFAAPGRGPIAHVDEAGVRPHARPLLPRPLLTGRHDDLPRVDVVPQYLGSDATALHAARRAGARGVVIAGFGVGNATPETTAACLDLLREGVPVAVASRTGEGPVLGLYAGASAELSAAGALFAGDLSPWQARLLLAASVAAESPGGDGGGDLPARVARRCRSWLVEAGALSAACLDGPAASTAPVTQV</sequence>
<reference evidence="9 10" key="1">
    <citation type="journal article" date="2019" name="Int. J. Syst. Evol. Microbiol.">
        <title>The Global Catalogue of Microorganisms (GCM) 10K type strain sequencing project: providing services to taxonomists for standard genome sequencing and annotation.</title>
        <authorList>
            <consortium name="The Broad Institute Genomics Platform"/>
            <consortium name="The Broad Institute Genome Sequencing Center for Infectious Disease"/>
            <person name="Wu L."/>
            <person name="Ma J."/>
        </authorList>
    </citation>
    <scope>NUCLEOTIDE SEQUENCE [LARGE SCALE GENOMIC DNA]</scope>
    <source>
        <strain evidence="9 10">JCM 3325</strain>
    </source>
</reference>
<dbReference type="PROSITE" id="PS51732">
    <property type="entry name" value="ASN_GLN_ASE_3"/>
    <property type="match status" value="1"/>
</dbReference>
<dbReference type="InterPro" id="IPR040919">
    <property type="entry name" value="Asparaginase_C"/>
</dbReference>
<dbReference type="Pfam" id="PF17763">
    <property type="entry name" value="Asparaginase_C"/>
    <property type="match status" value="1"/>
</dbReference>
<dbReference type="EMBL" id="BAAARW010000020">
    <property type="protein sequence ID" value="GAA2432026.1"/>
    <property type="molecule type" value="Genomic_DNA"/>
</dbReference>